<evidence type="ECO:0000313" key="4">
    <source>
        <dbReference type="EMBL" id="RDB55501.1"/>
    </source>
</evidence>
<evidence type="ECO:0000256" key="2">
    <source>
        <dbReference type="ARBA" id="ARBA00022643"/>
    </source>
</evidence>
<organism evidence="4 5">
    <name type="scientific">Slackia isoflavoniconvertens</name>
    <dbReference type="NCBI Taxonomy" id="572010"/>
    <lineage>
        <taxon>Bacteria</taxon>
        <taxon>Bacillati</taxon>
        <taxon>Actinomycetota</taxon>
        <taxon>Coriobacteriia</taxon>
        <taxon>Eggerthellales</taxon>
        <taxon>Eggerthellaceae</taxon>
        <taxon>Slackia</taxon>
    </lineage>
</organism>
<proteinExistence type="predicted"/>
<keyword evidence="2" id="KW-0288">FMN</keyword>
<keyword evidence="1" id="KW-0285">Flavoprotein</keyword>
<evidence type="ECO:0000256" key="3">
    <source>
        <dbReference type="ARBA" id="ARBA00023002"/>
    </source>
</evidence>
<dbReference type="SUPFAM" id="SSF51412">
    <property type="entry name" value="Inosine monophosphate dehydrogenase (IMPDH)"/>
    <property type="match status" value="1"/>
</dbReference>
<dbReference type="InterPro" id="IPR013785">
    <property type="entry name" value="Aldolase_TIM"/>
</dbReference>
<dbReference type="EMBL" id="PPTO01000019">
    <property type="protein sequence ID" value="RDB55501.1"/>
    <property type="molecule type" value="Genomic_DNA"/>
</dbReference>
<gene>
    <name evidence="4" type="ORF">C1881_09350</name>
</gene>
<name>A0A369L719_9ACTN</name>
<dbReference type="AlphaFoldDB" id="A0A369L719"/>
<reference evidence="4 5" key="1">
    <citation type="journal article" date="2018" name="Elife">
        <title>Discovery and characterization of a prevalent human gut bacterial enzyme sufficient for the inactivation of a family of plant toxins.</title>
        <authorList>
            <person name="Koppel N."/>
            <person name="Bisanz J.E."/>
            <person name="Pandelia M.E."/>
            <person name="Turnbaugh P.J."/>
            <person name="Balskus E.P."/>
        </authorList>
    </citation>
    <scope>NUCLEOTIDE SEQUENCE [LARGE SCALE GENOMIC DNA]</scope>
    <source>
        <strain evidence="4 5">OB21 GAM31</strain>
    </source>
</reference>
<protein>
    <submittedName>
        <fullName evidence="4">Enoyl-[acyl-carrier-protein] reductase FabK</fullName>
    </submittedName>
</protein>
<comment type="caution">
    <text evidence="4">The sequence shown here is derived from an EMBL/GenBank/DDBJ whole genome shotgun (WGS) entry which is preliminary data.</text>
</comment>
<dbReference type="Proteomes" id="UP000253975">
    <property type="component" value="Unassembled WGS sequence"/>
</dbReference>
<evidence type="ECO:0000313" key="5">
    <source>
        <dbReference type="Proteomes" id="UP000253975"/>
    </source>
</evidence>
<evidence type="ECO:0000256" key="1">
    <source>
        <dbReference type="ARBA" id="ARBA00022630"/>
    </source>
</evidence>
<accession>A0A369L719</accession>
<dbReference type="GO" id="GO:0018580">
    <property type="term" value="F:nitronate monooxygenase activity"/>
    <property type="evidence" value="ECO:0007669"/>
    <property type="project" value="InterPro"/>
</dbReference>
<dbReference type="Gene3D" id="3.20.20.70">
    <property type="entry name" value="Aldolase class I"/>
    <property type="match status" value="1"/>
</dbReference>
<dbReference type="Pfam" id="PF03060">
    <property type="entry name" value="NMO"/>
    <property type="match status" value="2"/>
</dbReference>
<dbReference type="RefSeq" id="WP_114616256.1">
    <property type="nucleotide sequence ID" value="NZ_PPTO01000019.1"/>
</dbReference>
<dbReference type="InterPro" id="IPR004136">
    <property type="entry name" value="NMO"/>
</dbReference>
<dbReference type="PANTHER" id="PTHR32332:SF20">
    <property type="entry name" value="2-NITROPROPANE DIOXYGENASE-LIKE PROTEIN"/>
    <property type="match status" value="1"/>
</dbReference>
<keyword evidence="3" id="KW-0560">Oxidoreductase</keyword>
<sequence length="332" mass="33993">MNTRVTDLLGIRVPVIQGAMARIADGKLAGAVSAAGGLGIIACGGAPLAWIEEQVRIAREIAGDAPLGANVMLMDPQAPQVAELLIKLRVDVVTTGAGSPANFMTAWKEAGIKVVPVVASSALAARMERMGADAVVAEGCEAGGHIGELTTMALVPSVCDAVRIPVIAAGGIADGRGMAAAFALGAEGVQVGTRFLTVEECCIADAYKERVLKAKDSDTVVTGRGSGHPVRGLKNKWARAMRKLECDAAVNPDELEGMYAGSLRRAVEGDVDGGSMMAGQSAALVHERKTAAQAIADLLADAEVRGGMNLQQLACANAQRTGRAACVAEGKE</sequence>
<dbReference type="CDD" id="cd04730">
    <property type="entry name" value="NPD_like"/>
    <property type="match status" value="1"/>
</dbReference>
<dbReference type="PANTHER" id="PTHR32332">
    <property type="entry name" value="2-NITROPROPANE DIOXYGENASE"/>
    <property type="match status" value="1"/>
</dbReference>